<accession>A0A0A8YKZ9</accession>
<dbReference type="AlphaFoldDB" id="A0A0A8YKZ9"/>
<dbReference type="EMBL" id="GBRH01274768">
    <property type="protein sequence ID" value="JAD23127.1"/>
    <property type="molecule type" value="Transcribed_RNA"/>
</dbReference>
<reference evidence="1" key="2">
    <citation type="journal article" date="2015" name="Data Brief">
        <title>Shoot transcriptome of the giant reed, Arundo donax.</title>
        <authorList>
            <person name="Barrero R.A."/>
            <person name="Guerrero F.D."/>
            <person name="Moolhuijzen P."/>
            <person name="Goolsby J.A."/>
            <person name="Tidwell J."/>
            <person name="Bellgard S.E."/>
            <person name="Bellgard M.I."/>
        </authorList>
    </citation>
    <scope>NUCLEOTIDE SEQUENCE</scope>
    <source>
        <tissue evidence="1">Shoot tissue taken approximately 20 cm above the soil surface</tissue>
    </source>
</reference>
<proteinExistence type="predicted"/>
<reference evidence="1" key="1">
    <citation type="submission" date="2014-09" db="EMBL/GenBank/DDBJ databases">
        <authorList>
            <person name="Magalhaes I.L.F."/>
            <person name="Oliveira U."/>
            <person name="Santos F.R."/>
            <person name="Vidigal T.H.D.A."/>
            <person name="Brescovit A.D."/>
            <person name="Santos A.J."/>
        </authorList>
    </citation>
    <scope>NUCLEOTIDE SEQUENCE</scope>
    <source>
        <tissue evidence="1">Shoot tissue taken approximately 20 cm above the soil surface</tissue>
    </source>
</reference>
<evidence type="ECO:0000313" key="1">
    <source>
        <dbReference type="EMBL" id="JAD23127.1"/>
    </source>
</evidence>
<organism evidence="1">
    <name type="scientific">Arundo donax</name>
    <name type="common">Giant reed</name>
    <name type="synonym">Donax arundinaceus</name>
    <dbReference type="NCBI Taxonomy" id="35708"/>
    <lineage>
        <taxon>Eukaryota</taxon>
        <taxon>Viridiplantae</taxon>
        <taxon>Streptophyta</taxon>
        <taxon>Embryophyta</taxon>
        <taxon>Tracheophyta</taxon>
        <taxon>Spermatophyta</taxon>
        <taxon>Magnoliopsida</taxon>
        <taxon>Liliopsida</taxon>
        <taxon>Poales</taxon>
        <taxon>Poaceae</taxon>
        <taxon>PACMAD clade</taxon>
        <taxon>Arundinoideae</taxon>
        <taxon>Arundineae</taxon>
        <taxon>Arundo</taxon>
    </lineage>
</organism>
<name>A0A0A8YKZ9_ARUDO</name>
<sequence length="58" mass="6252">MFDGCCARASPKNTGVCDLSRKHLSSTHLSEHTQSLFSKTRLAVANNNCVPAHLIGIL</sequence>
<protein>
    <submittedName>
        <fullName evidence="1">Uncharacterized protein</fullName>
    </submittedName>
</protein>